<evidence type="ECO:0000313" key="2">
    <source>
        <dbReference type="EMBL" id="MBB5887889.1"/>
    </source>
</evidence>
<feature type="transmembrane region" description="Helical" evidence="1">
    <location>
        <begin position="37"/>
        <end position="54"/>
    </location>
</feature>
<dbReference type="EMBL" id="JACHHV010000009">
    <property type="protein sequence ID" value="MBB5887889.1"/>
    <property type="molecule type" value="Genomic_DNA"/>
</dbReference>
<organism evidence="2 3">
    <name type="scientific">Lactovum miscens</name>
    <dbReference type="NCBI Taxonomy" id="190387"/>
    <lineage>
        <taxon>Bacteria</taxon>
        <taxon>Bacillati</taxon>
        <taxon>Bacillota</taxon>
        <taxon>Bacilli</taxon>
        <taxon>Lactobacillales</taxon>
        <taxon>Streptococcaceae</taxon>
        <taxon>Lactovum</taxon>
    </lineage>
</organism>
<proteinExistence type="predicted"/>
<evidence type="ECO:0008006" key="4">
    <source>
        <dbReference type="Google" id="ProtNLM"/>
    </source>
</evidence>
<feature type="transmembrane region" description="Helical" evidence="1">
    <location>
        <begin position="408"/>
        <end position="430"/>
    </location>
</feature>
<feature type="transmembrane region" description="Helical" evidence="1">
    <location>
        <begin position="66"/>
        <end position="85"/>
    </location>
</feature>
<keyword evidence="1" id="KW-0812">Transmembrane</keyword>
<dbReference type="AlphaFoldDB" id="A0A841C923"/>
<feature type="transmembrane region" description="Helical" evidence="1">
    <location>
        <begin position="171"/>
        <end position="188"/>
    </location>
</feature>
<keyword evidence="1" id="KW-0472">Membrane</keyword>
<feature type="transmembrane region" description="Helical" evidence="1">
    <location>
        <begin position="141"/>
        <end position="162"/>
    </location>
</feature>
<dbReference type="RefSeq" id="WP_183539452.1">
    <property type="nucleotide sequence ID" value="NZ_JACHHV010000009.1"/>
</dbReference>
<accession>A0A841C923</accession>
<feature type="transmembrane region" description="Helical" evidence="1">
    <location>
        <begin position="243"/>
        <end position="259"/>
    </location>
</feature>
<feature type="transmembrane region" description="Helical" evidence="1">
    <location>
        <begin position="464"/>
        <end position="484"/>
    </location>
</feature>
<feature type="transmembrane region" description="Helical" evidence="1">
    <location>
        <begin position="674"/>
        <end position="693"/>
    </location>
</feature>
<feature type="transmembrane region" description="Helical" evidence="1">
    <location>
        <begin position="219"/>
        <end position="237"/>
    </location>
</feature>
<keyword evidence="1" id="KW-1133">Transmembrane helix</keyword>
<feature type="transmembrane region" description="Helical" evidence="1">
    <location>
        <begin position="442"/>
        <end position="458"/>
    </location>
</feature>
<comment type="caution">
    <text evidence="2">The sequence shown here is derived from an EMBL/GenBank/DDBJ whole genome shotgun (WGS) entry which is preliminary data.</text>
</comment>
<dbReference type="Proteomes" id="UP000562464">
    <property type="component" value="Unassembled WGS sequence"/>
</dbReference>
<name>A0A841C923_9LACT</name>
<reference evidence="2 3" key="1">
    <citation type="submission" date="2020-08" db="EMBL/GenBank/DDBJ databases">
        <title>Genomic Encyclopedia of Type Strains, Phase IV (KMG-IV): sequencing the most valuable type-strain genomes for metagenomic binning, comparative biology and taxonomic classification.</title>
        <authorList>
            <person name="Goeker M."/>
        </authorList>
    </citation>
    <scope>NUCLEOTIDE SEQUENCE [LARGE SCALE GENOMIC DNA]</scope>
    <source>
        <strain evidence="2 3">DSM 14925</strain>
    </source>
</reference>
<protein>
    <recommendedName>
        <fullName evidence="4">Glycosyltransferase RgtA/B/C/D-like domain-containing protein</fullName>
    </recommendedName>
</protein>
<feature type="transmembrane region" description="Helical" evidence="1">
    <location>
        <begin position="271"/>
        <end position="292"/>
    </location>
</feature>
<evidence type="ECO:0000313" key="3">
    <source>
        <dbReference type="Proteomes" id="UP000562464"/>
    </source>
</evidence>
<sequence>MNFLNKSLSKVLFVLFSLAFLAMLLQPFTNSGFVEPISVIILAISFFFVLRWIYQKLSTLNQKKLKIFAFVLIIFIVLTEILWAMNGHAELFGDPWHTQVQAERLFKGQTSWDIWILQYPNLVPLVGLELAFMKTASFLHISFYSVFYTYNIIISSLIWILIARLLWQKKPFLSVFSLLIIFCSPVLSGFLVQVGYSDGLAILSLLIIVSIFDKATQKGRFTFLEFLASLIIFAVAYLARPNVIVSLVAILIIGILAYWKKEKYLNVWKICLYMAIAFILGIIFAILANHLIAKSIGYNLNNPHVFPIWNWIYESLNLKSGGEWGPTDRDYTLFHIGYSSSKAADIAGIINRLKIYNLLLIPLFFIKFVTLWSEGTFEVGSDYTMFNYRYNWTHAPAFITENIGSINIFWEIVLKALMALLLFSIAYSLLKKKKDLTSSYGFMLLIIMGVSLFHTFIWEVKPRYQFMTIGLLLVVGLLSLDSIFGYEKISIFKQDFNWKKFIKIFVPVASVLSLFSMSTIMQLQPKQKIVVTAQQHPADNYGYSKDVLKISPKETIYQEFELSTNANQIEWQTGTTGPLTLKVQKNSSKNWSDFDSHTIKTENTTADQVNQIFNSNMSAGQYRLAIYNPNSVTVGIRAMLNPIALDYPYLIKLPNGQTASLGFVISQSKEVSKYPFVMIFFFAILFLVINIFIHKW</sequence>
<evidence type="ECO:0000256" key="1">
    <source>
        <dbReference type="SAM" id="Phobius"/>
    </source>
</evidence>
<feature type="transmembrane region" description="Helical" evidence="1">
    <location>
        <begin position="504"/>
        <end position="523"/>
    </location>
</feature>
<gene>
    <name evidence="2" type="ORF">HNQ37_000768</name>
</gene>
<keyword evidence="3" id="KW-1185">Reference proteome</keyword>